<organism evidence="5 6">
    <name type="scientific">Actinomadura syzygii</name>
    <dbReference type="NCBI Taxonomy" id="1427538"/>
    <lineage>
        <taxon>Bacteria</taxon>
        <taxon>Bacillati</taxon>
        <taxon>Actinomycetota</taxon>
        <taxon>Actinomycetes</taxon>
        <taxon>Streptosporangiales</taxon>
        <taxon>Thermomonosporaceae</taxon>
        <taxon>Actinomadura</taxon>
    </lineage>
</organism>
<evidence type="ECO:0000313" key="6">
    <source>
        <dbReference type="Proteomes" id="UP000322634"/>
    </source>
</evidence>
<evidence type="ECO:0000256" key="2">
    <source>
        <dbReference type="PROSITE-ProRule" id="PRU00335"/>
    </source>
</evidence>
<feature type="DNA-binding region" description="H-T-H motif" evidence="2">
    <location>
        <begin position="52"/>
        <end position="71"/>
    </location>
</feature>
<dbReference type="InterPro" id="IPR001647">
    <property type="entry name" value="HTH_TetR"/>
</dbReference>
<dbReference type="PROSITE" id="PS50977">
    <property type="entry name" value="HTH_TETR_2"/>
    <property type="match status" value="1"/>
</dbReference>
<dbReference type="SUPFAM" id="SSF46689">
    <property type="entry name" value="Homeodomain-like"/>
    <property type="match status" value="1"/>
</dbReference>
<keyword evidence="6" id="KW-1185">Reference proteome</keyword>
<dbReference type="InterPro" id="IPR050109">
    <property type="entry name" value="HTH-type_TetR-like_transc_reg"/>
</dbReference>
<sequence>MRENVAVTGRRATPTGRYGGRTAAERRAERRRRFLDAGLEMFGRGPGYRGTTVAALSEAAGLSTRQFYEEFRTLEDLLAELHREINDAAERAVVDALPGVAGLRLAERTGRLFRVYAASVAADPGRVRVAFVEIVGAGPRLDRQRRDRRARWVEFIRAEAAAAAARGEIPARDHRIAATAFLGGVNGLLHDWSAGWLDASLDEVIDELVRMLLGALDAPAPPPDARP</sequence>
<evidence type="ECO:0000259" key="4">
    <source>
        <dbReference type="PROSITE" id="PS50977"/>
    </source>
</evidence>
<dbReference type="InterPro" id="IPR009057">
    <property type="entry name" value="Homeodomain-like_sf"/>
</dbReference>
<dbReference type="Gene3D" id="1.10.10.60">
    <property type="entry name" value="Homeodomain-like"/>
    <property type="match status" value="1"/>
</dbReference>
<gene>
    <name evidence="5" type="ORF">FXF65_19900</name>
</gene>
<feature type="region of interest" description="Disordered" evidence="3">
    <location>
        <begin position="1"/>
        <end position="26"/>
    </location>
</feature>
<dbReference type="Proteomes" id="UP000322634">
    <property type="component" value="Unassembled WGS sequence"/>
</dbReference>
<dbReference type="AlphaFoldDB" id="A0A5D0UA18"/>
<dbReference type="PANTHER" id="PTHR30055:SF226">
    <property type="entry name" value="HTH-TYPE TRANSCRIPTIONAL REGULATOR PKSA"/>
    <property type="match status" value="1"/>
</dbReference>
<dbReference type="GO" id="GO:0003700">
    <property type="term" value="F:DNA-binding transcription factor activity"/>
    <property type="evidence" value="ECO:0007669"/>
    <property type="project" value="TreeGrafter"/>
</dbReference>
<evidence type="ECO:0000256" key="1">
    <source>
        <dbReference type="ARBA" id="ARBA00023125"/>
    </source>
</evidence>
<dbReference type="SUPFAM" id="SSF48498">
    <property type="entry name" value="Tetracyclin repressor-like, C-terminal domain"/>
    <property type="match status" value="1"/>
</dbReference>
<dbReference type="Pfam" id="PF00440">
    <property type="entry name" value="TetR_N"/>
    <property type="match status" value="1"/>
</dbReference>
<proteinExistence type="predicted"/>
<dbReference type="EMBL" id="VSFF01000007">
    <property type="protein sequence ID" value="TYC13909.1"/>
    <property type="molecule type" value="Genomic_DNA"/>
</dbReference>
<name>A0A5D0UA18_9ACTN</name>
<evidence type="ECO:0000313" key="5">
    <source>
        <dbReference type="EMBL" id="TYC13909.1"/>
    </source>
</evidence>
<dbReference type="GO" id="GO:0000976">
    <property type="term" value="F:transcription cis-regulatory region binding"/>
    <property type="evidence" value="ECO:0007669"/>
    <property type="project" value="TreeGrafter"/>
</dbReference>
<comment type="caution">
    <text evidence="5">The sequence shown here is derived from an EMBL/GenBank/DDBJ whole genome shotgun (WGS) entry which is preliminary data.</text>
</comment>
<dbReference type="Gene3D" id="1.10.357.10">
    <property type="entry name" value="Tetracycline Repressor, domain 2"/>
    <property type="match status" value="1"/>
</dbReference>
<dbReference type="InterPro" id="IPR036271">
    <property type="entry name" value="Tet_transcr_reg_TetR-rel_C_sf"/>
</dbReference>
<feature type="domain" description="HTH tetR-type" evidence="4">
    <location>
        <begin position="28"/>
        <end position="89"/>
    </location>
</feature>
<evidence type="ECO:0000256" key="3">
    <source>
        <dbReference type="SAM" id="MobiDB-lite"/>
    </source>
</evidence>
<dbReference type="OrthoDB" id="4331447at2"/>
<protein>
    <submittedName>
        <fullName evidence="5">TetR/AcrR family transcriptional regulator</fullName>
    </submittedName>
</protein>
<keyword evidence="1 2" id="KW-0238">DNA-binding</keyword>
<reference evidence="5 6" key="1">
    <citation type="submission" date="2019-08" db="EMBL/GenBank/DDBJ databases">
        <title>Actinomadura sp. nov. CYP1-5 isolated from mountain soil.</title>
        <authorList>
            <person name="Songsumanus A."/>
            <person name="Kuncharoen N."/>
            <person name="Kudo T."/>
            <person name="Yuki M."/>
            <person name="Igarashi Y."/>
            <person name="Tanasupawat S."/>
        </authorList>
    </citation>
    <scope>NUCLEOTIDE SEQUENCE [LARGE SCALE GENOMIC DNA]</scope>
    <source>
        <strain evidence="5 6">GKU157</strain>
    </source>
</reference>
<dbReference type="PANTHER" id="PTHR30055">
    <property type="entry name" value="HTH-TYPE TRANSCRIPTIONAL REGULATOR RUTR"/>
    <property type="match status" value="1"/>
</dbReference>
<accession>A0A5D0UA18</accession>